<keyword evidence="3" id="KW-0804">Transcription</keyword>
<dbReference type="Proteomes" id="UP000094313">
    <property type="component" value="Chromosome"/>
</dbReference>
<dbReference type="EMBL" id="CP017141">
    <property type="protein sequence ID" value="AOM76027.1"/>
    <property type="molecule type" value="Genomic_DNA"/>
</dbReference>
<evidence type="ECO:0000256" key="3">
    <source>
        <dbReference type="ARBA" id="ARBA00023163"/>
    </source>
</evidence>
<dbReference type="PROSITE" id="PS00041">
    <property type="entry name" value="HTH_ARAC_FAMILY_1"/>
    <property type="match status" value="1"/>
</dbReference>
<evidence type="ECO:0000313" key="6">
    <source>
        <dbReference type="Proteomes" id="UP000094313"/>
    </source>
</evidence>
<dbReference type="KEGG" id="psty:BFS30_01920"/>
<dbReference type="OrthoDB" id="9787988at2"/>
<dbReference type="PRINTS" id="PR00032">
    <property type="entry name" value="HTHARAC"/>
</dbReference>
<gene>
    <name evidence="5" type="ORF">BFS30_01920</name>
</gene>
<dbReference type="PROSITE" id="PS01124">
    <property type="entry name" value="HTH_ARAC_FAMILY_2"/>
    <property type="match status" value="1"/>
</dbReference>
<dbReference type="InterPro" id="IPR018060">
    <property type="entry name" value="HTH_AraC"/>
</dbReference>
<sequence>MGSNIVREITPLTQSDCFTIFSRTKKDFDFPLHYHEEYELNLILHAKGAKRIVGDHIDTIEDAELVFIGPNLYHAWFTHQCKSEEILEITIQFHKDLFDERLLKRNQLNFISNMFERSQKGILFSAETIERLSPRLLSLNQKKGFDSVLELFSILHDLSISRNMRTLSNSSFNNEQFNYNSRRIEKAFDYMNANYNRGISLEEVAKVASMPEVSFSRFIKKRTGSTFIDSLNEIRLGHATKLLISSTQTIAEIAYKCGFNNISNFNRIFKKKKNCTPKEFRDSFSGTRSFI</sequence>
<evidence type="ECO:0000313" key="5">
    <source>
        <dbReference type="EMBL" id="AOM76027.1"/>
    </source>
</evidence>
<feature type="domain" description="HTH araC/xylS-type" evidence="4">
    <location>
        <begin position="185"/>
        <end position="283"/>
    </location>
</feature>
<dbReference type="Gene3D" id="1.10.10.60">
    <property type="entry name" value="Homeodomain-like"/>
    <property type="match status" value="2"/>
</dbReference>
<reference evidence="5 6" key="1">
    <citation type="submission" date="2016-08" db="EMBL/GenBank/DDBJ databases">
        <authorList>
            <person name="Seilhamer J.J."/>
        </authorList>
    </citation>
    <scope>NUCLEOTIDE SEQUENCE [LARGE SCALE GENOMIC DNA]</scope>
    <source>
        <strain evidence="5 6">DX4</strain>
    </source>
</reference>
<keyword evidence="6" id="KW-1185">Reference proteome</keyword>
<keyword evidence="1" id="KW-0805">Transcription regulation</keyword>
<organism evidence="5 6">
    <name type="scientific">Pedobacter steynii</name>
    <dbReference type="NCBI Taxonomy" id="430522"/>
    <lineage>
        <taxon>Bacteria</taxon>
        <taxon>Pseudomonadati</taxon>
        <taxon>Bacteroidota</taxon>
        <taxon>Sphingobacteriia</taxon>
        <taxon>Sphingobacteriales</taxon>
        <taxon>Sphingobacteriaceae</taxon>
        <taxon>Pedobacter</taxon>
    </lineage>
</organism>
<dbReference type="PANTHER" id="PTHR43280:SF27">
    <property type="entry name" value="TRANSCRIPTIONAL REGULATOR MTLR"/>
    <property type="match status" value="1"/>
</dbReference>
<dbReference type="Pfam" id="PF12833">
    <property type="entry name" value="HTH_18"/>
    <property type="match status" value="1"/>
</dbReference>
<protein>
    <submittedName>
        <fullName evidence="5">Transcriptional regulator</fullName>
    </submittedName>
</protein>
<dbReference type="GO" id="GO:0003700">
    <property type="term" value="F:DNA-binding transcription factor activity"/>
    <property type="evidence" value="ECO:0007669"/>
    <property type="project" value="InterPro"/>
</dbReference>
<dbReference type="AlphaFoldDB" id="A0A1D7QBL1"/>
<proteinExistence type="predicted"/>
<evidence type="ECO:0000259" key="4">
    <source>
        <dbReference type="PROSITE" id="PS01124"/>
    </source>
</evidence>
<keyword evidence="2" id="KW-0238">DNA-binding</keyword>
<name>A0A1D7QBL1_9SPHI</name>
<dbReference type="GO" id="GO:0043565">
    <property type="term" value="F:sequence-specific DNA binding"/>
    <property type="evidence" value="ECO:0007669"/>
    <property type="project" value="InterPro"/>
</dbReference>
<dbReference type="PANTHER" id="PTHR43280">
    <property type="entry name" value="ARAC-FAMILY TRANSCRIPTIONAL REGULATOR"/>
    <property type="match status" value="1"/>
</dbReference>
<dbReference type="InterPro" id="IPR020449">
    <property type="entry name" value="Tscrpt_reg_AraC-type_HTH"/>
</dbReference>
<dbReference type="SUPFAM" id="SSF46689">
    <property type="entry name" value="Homeodomain-like"/>
    <property type="match status" value="2"/>
</dbReference>
<dbReference type="InterPro" id="IPR009057">
    <property type="entry name" value="Homeodomain-like_sf"/>
</dbReference>
<dbReference type="InterPro" id="IPR018062">
    <property type="entry name" value="HTH_AraC-typ_CS"/>
</dbReference>
<evidence type="ECO:0000256" key="2">
    <source>
        <dbReference type="ARBA" id="ARBA00023125"/>
    </source>
</evidence>
<dbReference type="SMART" id="SM00342">
    <property type="entry name" value="HTH_ARAC"/>
    <property type="match status" value="1"/>
</dbReference>
<accession>A0A1D7QBL1</accession>
<evidence type="ECO:0000256" key="1">
    <source>
        <dbReference type="ARBA" id="ARBA00023015"/>
    </source>
</evidence>